<evidence type="ECO:0000313" key="3">
    <source>
        <dbReference type="EMBL" id="BCJ99548.1"/>
    </source>
</evidence>
<reference evidence="3 4" key="2">
    <citation type="submission" date="2020-08" db="EMBL/GenBank/DDBJ databases">
        <authorList>
            <person name="Ueki A."/>
            <person name="Tonouchi A."/>
        </authorList>
    </citation>
    <scope>NUCLEOTIDE SEQUENCE [LARGE SCALE GENOMIC DNA]</scope>
    <source>
        <strain evidence="3 4">CTTW</strain>
    </source>
</reference>
<dbReference type="Proteomes" id="UP000515703">
    <property type="component" value="Chromosome"/>
</dbReference>
<dbReference type="KEGG" id="acht:bsdcttw_25890"/>
<feature type="domain" description="HTH cro/C1-type" evidence="2">
    <location>
        <begin position="10"/>
        <end position="61"/>
    </location>
</feature>
<dbReference type="AlphaFoldDB" id="A0A7I8DMA7"/>
<evidence type="ECO:0000313" key="4">
    <source>
        <dbReference type="Proteomes" id="UP000515703"/>
    </source>
</evidence>
<organism evidence="3 4">
    <name type="scientific">Anaerocolumna chitinilytica</name>
    <dbReference type="NCBI Taxonomy" id="1727145"/>
    <lineage>
        <taxon>Bacteria</taxon>
        <taxon>Bacillati</taxon>
        <taxon>Bacillota</taxon>
        <taxon>Clostridia</taxon>
        <taxon>Lachnospirales</taxon>
        <taxon>Lachnospiraceae</taxon>
        <taxon>Anaerocolumna</taxon>
    </lineage>
</organism>
<gene>
    <name evidence="3" type="ORF">bsdcttw_25890</name>
</gene>
<protein>
    <recommendedName>
        <fullName evidence="2">HTH cro/C1-type domain-containing protein</fullName>
    </recommendedName>
</protein>
<accession>A0A7I8DMA7</accession>
<dbReference type="PANTHER" id="PTHR46558:SF4">
    <property type="entry name" value="DNA-BIDING PHAGE PROTEIN"/>
    <property type="match status" value="1"/>
</dbReference>
<proteinExistence type="predicted"/>
<dbReference type="SMART" id="SM00530">
    <property type="entry name" value="HTH_XRE"/>
    <property type="match status" value="1"/>
</dbReference>
<dbReference type="PANTHER" id="PTHR46558">
    <property type="entry name" value="TRACRIPTIONAL REGULATORY PROTEIN-RELATED-RELATED"/>
    <property type="match status" value="1"/>
</dbReference>
<sequence length="225" mass="25846">MNFQEKLMLLRSQRKLSQEELAEQIGISRQAVAKWETGKAIPDIGNLIQLSKVFNISIDRLVKEEENNCSLEFLPVEKENPSDFIDFLLKAKKSTYAGYGAETASTRPASHDLRYVDGKYLYYDSYLGSEQFAGEEGVWKDNKPIWAMNYSGRVLHEEFSGDFLKKCLSAVSKEFPFRGPALYKEGEYTYHCSICGDYPWFQGTEEIFCRDIKVYECCFHGGNIL</sequence>
<evidence type="ECO:0000259" key="2">
    <source>
        <dbReference type="PROSITE" id="PS50943"/>
    </source>
</evidence>
<dbReference type="InterPro" id="IPR010982">
    <property type="entry name" value="Lambda_DNA-bd_dom_sf"/>
</dbReference>
<dbReference type="RefSeq" id="WP_185255308.1">
    <property type="nucleotide sequence ID" value="NZ_AP023368.1"/>
</dbReference>
<dbReference type="EMBL" id="AP023368">
    <property type="protein sequence ID" value="BCJ99548.1"/>
    <property type="molecule type" value="Genomic_DNA"/>
</dbReference>
<dbReference type="GO" id="GO:0003677">
    <property type="term" value="F:DNA binding"/>
    <property type="evidence" value="ECO:0007669"/>
    <property type="project" value="UniProtKB-KW"/>
</dbReference>
<dbReference type="Pfam" id="PF18931">
    <property type="entry name" value="DUF5680"/>
    <property type="match status" value="1"/>
</dbReference>
<dbReference type="Pfam" id="PF01381">
    <property type="entry name" value="HTH_3"/>
    <property type="match status" value="1"/>
</dbReference>
<dbReference type="PROSITE" id="PS50943">
    <property type="entry name" value="HTH_CROC1"/>
    <property type="match status" value="1"/>
</dbReference>
<dbReference type="InterPro" id="IPR043735">
    <property type="entry name" value="DUF5680"/>
</dbReference>
<keyword evidence="1" id="KW-0238">DNA-binding</keyword>
<reference evidence="3 4" key="1">
    <citation type="submission" date="2020-08" db="EMBL/GenBank/DDBJ databases">
        <title>Draft genome sequencing of an Anaerocolumna strain isolated from anoxic soil subjected to BSD treatment.</title>
        <authorList>
            <person name="Uek A."/>
            <person name="Tonouchi A."/>
        </authorList>
    </citation>
    <scope>NUCLEOTIDE SEQUENCE [LARGE SCALE GENOMIC DNA]</scope>
    <source>
        <strain evidence="3 4">CTTW</strain>
    </source>
</reference>
<dbReference type="InterPro" id="IPR001387">
    <property type="entry name" value="Cro/C1-type_HTH"/>
</dbReference>
<name>A0A7I8DMA7_9FIRM</name>
<keyword evidence="4" id="KW-1185">Reference proteome</keyword>
<evidence type="ECO:0000256" key="1">
    <source>
        <dbReference type="ARBA" id="ARBA00023125"/>
    </source>
</evidence>
<dbReference type="CDD" id="cd00093">
    <property type="entry name" value="HTH_XRE"/>
    <property type="match status" value="1"/>
</dbReference>
<dbReference type="Gene3D" id="1.10.260.40">
    <property type="entry name" value="lambda repressor-like DNA-binding domains"/>
    <property type="match status" value="1"/>
</dbReference>
<dbReference type="SUPFAM" id="SSF47413">
    <property type="entry name" value="lambda repressor-like DNA-binding domains"/>
    <property type="match status" value="1"/>
</dbReference>